<keyword evidence="3" id="KW-1185">Reference proteome</keyword>
<keyword evidence="1" id="KW-0812">Transmembrane</keyword>
<dbReference type="KEGG" id="gvi:gsl3372"/>
<keyword evidence="1" id="KW-0472">Membrane</keyword>
<keyword evidence="1" id="KW-1133">Transmembrane helix</keyword>
<feature type="transmembrane region" description="Helical" evidence="1">
    <location>
        <begin position="40"/>
        <end position="59"/>
    </location>
</feature>
<sequence>MLLPGMLTGLIVSSTLAMMVGGYLVAGWFRLFGPEVLESIQPALCSALIGLGLAGLNAVL</sequence>
<feature type="transmembrane region" description="Helical" evidence="1">
    <location>
        <begin position="7"/>
        <end position="28"/>
    </location>
</feature>
<proteinExistence type="predicted"/>
<dbReference type="Proteomes" id="UP000000557">
    <property type="component" value="Chromosome"/>
</dbReference>
<reference evidence="2 3" key="2">
    <citation type="journal article" date="2003" name="DNA Res.">
        <title>Complete genome structure of Gloeobacter violaceus PCC 7421, a cyanobacterium that lacks thylakoids (supplement).</title>
        <authorList>
            <person name="Nakamura Y."/>
            <person name="Kaneko T."/>
            <person name="Sato S."/>
            <person name="Mimuro M."/>
            <person name="Miyashita H."/>
            <person name="Tsuchiya T."/>
            <person name="Sasamoto S."/>
            <person name="Watanabe A."/>
            <person name="Kawashima K."/>
            <person name="Kishida Y."/>
            <person name="Kiyokawa C."/>
            <person name="Kohara M."/>
            <person name="Matsumoto M."/>
            <person name="Matsuno A."/>
            <person name="Nakazaki N."/>
            <person name="Shimpo S."/>
            <person name="Takeuchi C."/>
            <person name="Yamada M."/>
            <person name="Tabata S."/>
        </authorList>
    </citation>
    <scope>NUCLEOTIDE SEQUENCE [LARGE SCALE GENOMIC DNA]</scope>
    <source>
        <strain evidence="3">ATCC 29082 / PCC 7421</strain>
    </source>
</reference>
<dbReference type="InParanoid" id="Q7NG02"/>
<accession>Q7NG02</accession>
<dbReference type="AlphaFoldDB" id="Q7NG02"/>
<protein>
    <submittedName>
        <fullName evidence="2">Gsl3372 protein</fullName>
    </submittedName>
</protein>
<evidence type="ECO:0000313" key="3">
    <source>
        <dbReference type="Proteomes" id="UP000000557"/>
    </source>
</evidence>
<organism evidence="2 3">
    <name type="scientific">Gloeobacter violaceus (strain ATCC 29082 / PCC 7421)</name>
    <dbReference type="NCBI Taxonomy" id="251221"/>
    <lineage>
        <taxon>Bacteria</taxon>
        <taxon>Bacillati</taxon>
        <taxon>Cyanobacteriota</taxon>
        <taxon>Cyanophyceae</taxon>
        <taxon>Gloeobacterales</taxon>
        <taxon>Gloeobacteraceae</taxon>
        <taxon>Gloeobacter</taxon>
    </lineage>
</organism>
<gene>
    <name evidence="2" type="ordered locus">gsl3372</name>
</gene>
<evidence type="ECO:0000256" key="1">
    <source>
        <dbReference type="SAM" id="Phobius"/>
    </source>
</evidence>
<evidence type="ECO:0000313" key="2">
    <source>
        <dbReference type="EMBL" id="BAC91313.1"/>
    </source>
</evidence>
<reference evidence="2 3" key="1">
    <citation type="journal article" date="2003" name="DNA Res.">
        <title>Complete genome structure of Gloeobacter violaceus PCC 7421, a cyanobacterium that lacks thylakoids.</title>
        <authorList>
            <person name="Nakamura Y."/>
            <person name="Kaneko T."/>
            <person name="Sato S."/>
            <person name="Mimuro M."/>
            <person name="Miyashita H."/>
            <person name="Tsuchiya T."/>
            <person name="Sasamoto S."/>
            <person name="Watanabe A."/>
            <person name="Kawashima K."/>
            <person name="Kishida Y."/>
            <person name="Kiyokawa C."/>
            <person name="Kohara M."/>
            <person name="Matsumoto M."/>
            <person name="Matsuno A."/>
            <person name="Nakazaki N."/>
            <person name="Shimpo S."/>
            <person name="Takeuchi C."/>
            <person name="Yamada M."/>
            <person name="Tabata S."/>
        </authorList>
    </citation>
    <scope>NUCLEOTIDE SEQUENCE [LARGE SCALE GENOMIC DNA]</scope>
    <source>
        <strain evidence="3">ATCC 29082 / PCC 7421</strain>
    </source>
</reference>
<dbReference type="HOGENOM" id="CLU_2935006_0_0_3"/>
<dbReference type="EnsemblBacteria" id="BAC91313">
    <property type="protein sequence ID" value="BAC91313"/>
    <property type="gene ID" value="BAC91313"/>
</dbReference>
<name>Q7NG02_GLOVI</name>
<dbReference type="EMBL" id="BA000045">
    <property type="protein sequence ID" value="BAC91313.1"/>
    <property type="molecule type" value="Genomic_DNA"/>
</dbReference>